<dbReference type="PROSITE" id="PS50897">
    <property type="entry name" value="CTLH"/>
    <property type="match status" value="1"/>
</dbReference>
<feature type="compositionally biased region" description="Polar residues" evidence="7">
    <location>
        <begin position="277"/>
        <end position="287"/>
    </location>
</feature>
<dbReference type="GO" id="GO:0000794">
    <property type="term" value="C:condensed nuclear chromosome"/>
    <property type="evidence" value="ECO:0007669"/>
    <property type="project" value="TreeGrafter"/>
</dbReference>
<keyword evidence="5" id="KW-0469">Meiosis</keyword>
<evidence type="ECO:0000313" key="9">
    <source>
        <dbReference type="EMBL" id="ODV67617.1"/>
    </source>
</evidence>
<dbReference type="GO" id="GO:0000709">
    <property type="term" value="P:meiotic joint molecule formation"/>
    <property type="evidence" value="ECO:0007669"/>
    <property type="project" value="TreeGrafter"/>
</dbReference>
<dbReference type="GO" id="GO:0007129">
    <property type="term" value="P:homologous chromosome pairing at meiosis"/>
    <property type="evidence" value="ECO:0007669"/>
    <property type="project" value="TreeGrafter"/>
</dbReference>
<keyword evidence="3" id="KW-0233">DNA recombination</keyword>
<evidence type="ECO:0000256" key="4">
    <source>
        <dbReference type="ARBA" id="ARBA00023242"/>
    </source>
</evidence>
<gene>
    <name evidence="9" type="ORF">HYPBUDRAFT_10813</name>
</gene>
<feature type="compositionally biased region" description="Basic and acidic residues" evidence="7">
    <location>
        <begin position="507"/>
        <end position="517"/>
    </location>
</feature>
<dbReference type="SMART" id="SM00668">
    <property type="entry name" value="CTLH"/>
    <property type="match status" value="1"/>
</dbReference>
<dbReference type="STRING" id="984485.A0A1E4RK13"/>
<protein>
    <submittedName>
        <fullName evidence="9">TBPIP-domain-containing protein</fullName>
    </submittedName>
</protein>
<evidence type="ECO:0000256" key="2">
    <source>
        <dbReference type="ARBA" id="ARBA00007922"/>
    </source>
</evidence>
<dbReference type="InterPro" id="IPR010776">
    <property type="entry name" value="Hop2_WH_dom"/>
</dbReference>
<evidence type="ECO:0000256" key="3">
    <source>
        <dbReference type="ARBA" id="ARBA00023172"/>
    </source>
</evidence>
<dbReference type="Pfam" id="PF07106">
    <property type="entry name" value="WHD_TBPIP"/>
    <property type="match status" value="1"/>
</dbReference>
<dbReference type="GO" id="GO:0010774">
    <property type="term" value="P:meiotic strand invasion involved in reciprocal meiotic recombination"/>
    <property type="evidence" value="ECO:0007669"/>
    <property type="project" value="TreeGrafter"/>
</dbReference>
<evidence type="ECO:0000259" key="8">
    <source>
        <dbReference type="PROSITE" id="PS50897"/>
    </source>
</evidence>
<dbReference type="GO" id="GO:0003690">
    <property type="term" value="F:double-stranded DNA binding"/>
    <property type="evidence" value="ECO:0007669"/>
    <property type="project" value="TreeGrafter"/>
</dbReference>
<comment type="subcellular location">
    <subcellularLocation>
        <location evidence="1">Nucleus</location>
    </subcellularLocation>
</comment>
<dbReference type="PANTHER" id="PTHR15938:SF0">
    <property type="entry name" value="HOMOLOGOUS-PAIRING PROTEIN 2 HOMOLOG"/>
    <property type="match status" value="1"/>
</dbReference>
<evidence type="ECO:0000256" key="6">
    <source>
        <dbReference type="SAM" id="Coils"/>
    </source>
</evidence>
<feature type="coiled-coil region" evidence="6">
    <location>
        <begin position="96"/>
        <end position="123"/>
    </location>
</feature>
<comment type="similarity">
    <text evidence="2">Belongs to the HOP2 family.</text>
</comment>
<dbReference type="GeneID" id="30993163"/>
<evidence type="ECO:0000256" key="7">
    <source>
        <dbReference type="SAM" id="MobiDB-lite"/>
    </source>
</evidence>
<feature type="region of interest" description="Disordered" evidence="7">
    <location>
        <begin position="507"/>
        <end position="544"/>
    </location>
</feature>
<dbReference type="InterPro" id="IPR006594">
    <property type="entry name" value="LisH"/>
</dbReference>
<evidence type="ECO:0000256" key="1">
    <source>
        <dbReference type="ARBA" id="ARBA00004123"/>
    </source>
</evidence>
<dbReference type="GO" id="GO:0120230">
    <property type="term" value="F:recombinase activator activity"/>
    <property type="evidence" value="ECO:0007669"/>
    <property type="project" value="TreeGrafter"/>
</dbReference>
<keyword evidence="10" id="KW-1185">Reference proteome</keyword>
<dbReference type="Pfam" id="PF10607">
    <property type="entry name" value="CTLH"/>
    <property type="match status" value="1"/>
</dbReference>
<proteinExistence type="inferred from homology"/>
<dbReference type="SMART" id="SM00667">
    <property type="entry name" value="LisH"/>
    <property type="match status" value="1"/>
</dbReference>
<dbReference type="AlphaFoldDB" id="A0A1E4RK13"/>
<feature type="domain" description="CTLH" evidence="8">
    <location>
        <begin position="311"/>
        <end position="368"/>
    </location>
</feature>
<sequence>MATKKARGTSAQAKGKEAEELILDYMKQQYRPYSVADIVLNLNGQINKANAIKALENLSSRGELVCKVYGKLTYYVYKEISCEEDENTHFDITERVKTIEQKNKDMESLLASLENEYKQILETPNDEMLVLQVSQLELEVQALQERESAFKGAENEGVNEDTLNKYNDYSAALMKEYTSRKRMFQNFVEVVKEGADDFEKFMKKIDHLILNYFIEEGHQEAALSFAKETKIDLSNHRKQQPKQNQTNQFIKNLSNDSTNSADRFADLVEDYLHQAENTNGEASSTAAPNLYDNDGNNSREVNSKIVAGYSTINKRREIKYLILKGQITDAIQKLSEYFPTILDANNLLHFKLLRLNLIEMIRNHKLKAKNDQESEKKFLNDILTFVRENLVNKVTNSSKLLKELEITMSLLCFNFDPSVKNIEDQKDLPDELRSLFNLSLRNQCYKVVNQAILNLDHNNIKGSRAIRFSNEANDDNEVQDENFTGPKYLEFDFNDLDERSLIKHESNDDSFEFESKPVGKTTNPDDDVNMLGENGEKGEEEQEEEEINYDYNLSYDKNVLSVENNVQSQDNLIQDEEFEDESQNASLESKLERIIKLWVITERNIIDARDKKKND</sequence>
<dbReference type="Pfam" id="PF08513">
    <property type="entry name" value="LisH"/>
    <property type="match status" value="1"/>
</dbReference>
<dbReference type="PANTHER" id="PTHR15938">
    <property type="entry name" value="TBP-1 INTERACTING PROTEIN"/>
    <property type="match status" value="1"/>
</dbReference>
<dbReference type="InterPro" id="IPR024964">
    <property type="entry name" value="CTLH/CRA"/>
</dbReference>
<dbReference type="OrthoDB" id="2415936at2759"/>
<feature type="region of interest" description="Disordered" evidence="7">
    <location>
        <begin position="277"/>
        <end position="297"/>
    </location>
</feature>
<accession>A0A1E4RK13</accession>
<dbReference type="InterPro" id="IPR036388">
    <property type="entry name" value="WH-like_DNA-bd_sf"/>
</dbReference>
<dbReference type="Proteomes" id="UP000095085">
    <property type="component" value="Unassembled WGS sequence"/>
</dbReference>
<dbReference type="EMBL" id="KV454540">
    <property type="protein sequence ID" value="ODV67617.1"/>
    <property type="molecule type" value="Genomic_DNA"/>
</dbReference>
<dbReference type="SMART" id="SM00757">
    <property type="entry name" value="CRA"/>
    <property type="match status" value="1"/>
</dbReference>
<dbReference type="Gene3D" id="1.10.10.10">
    <property type="entry name" value="Winged helix-like DNA-binding domain superfamily/Winged helix DNA-binding domain"/>
    <property type="match status" value="1"/>
</dbReference>
<organism evidence="9 10">
    <name type="scientific">Hyphopichia burtonii NRRL Y-1933</name>
    <dbReference type="NCBI Taxonomy" id="984485"/>
    <lineage>
        <taxon>Eukaryota</taxon>
        <taxon>Fungi</taxon>
        <taxon>Dikarya</taxon>
        <taxon>Ascomycota</taxon>
        <taxon>Saccharomycotina</taxon>
        <taxon>Pichiomycetes</taxon>
        <taxon>Debaryomycetaceae</taxon>
        <taxon>Hyphopichia</taxon>
    </lineage>
</organism>
<reference evidence="10" key="1">
    <citation type="submission" date="2016-05" db="EMBL/GenBank/DDBJ databases">
        <title>Comparative genomics of biotechnologically important yeasts.</title>
        <authorList>
            <consortium name="DOE Joint Genome Institute"/>
            <person name="Riley R."/>
            <person name="Haridas S."/>
            <person name="Wolfe K.H."/>
            <person name="Lopes M.R."/>
            <person name="Hittinger C.T."/>
            <person name="Goker M."/>
            <person name="Salamov A."/>
            <person name="Wisecaver J."/>
            <person name="Long T.M."/>
            <person name="Aerts A.L."/>
            <person name="Barry K."/>
            <person name="Choi C."/>
            <person name="Clum A."/>
            <person name="Coughlan A.Y."/>
            <person name="Deshpande S."/>
            <person name="Douglass A.P."/>
            <person name="Hanson S.J."/>
            <person name="Klenk H.-P."/>
            <person name="Labutti K."/>
            <person name="Lapidus A."/>
            <person name="Lindquist E."/>
            <person name="Lipzen A."/>
            <person name="Meier-Kolthoff J.P."/>
            <person name="Ohm R.A."/>
            <person name="Otillar R.P."/>
            <person name="Pangilinan J."/>
            <person name="Peng Y."/>
            <person name="Rokas A."/>
            <person name="Rosa C.A."/>
            <person name="Scheuner C."/>
            <person name="Sibirny A.A."/>
            <person name="Slot J.C."/>
            <person name="Stielow J.B."/>
            <person name="Sun H."/>
            <person name="Kurtzman C.P."/>
            <person name="Blackwell M."/>
            <person name="Grigoriev I.V."/>
            <person name="Jeffries T.W."/>
        </authorList>
    </citation>
    <scope>NUCLEOTIDE SEQUENCE [LARGE SCALE GENOMIC DNA]</scope>
    <source>
        <strain evidence="10">NRRL Y-1933</strain>
    </source>
</reference>
<keyword evidence="6" id="KW-0175">Coiled coil</keyword>
<dbReference type="PROSITE" id="PS50896">
    <property type="entry name" value="LISH"/>
    <property type="match status" value="1"/>
</dbReference>
<dbReference type="InterPro" id="IPR006595">
    <property type="entry name" value="CTLH_C"/>
</dbReference>
<evidence type="ECO:0000256" key="5">
    <source>
        <dbReference type="ARBA" id="ARBA00023254"/>
    </source>
</evidence>
<keyword evidence="4" id="KW-0539">Nucleus</keyword>
<dbReference type="InterPro" id="IPR013144">
    <property type="entry name" value="CRA_dom"/>
</dbReference>
<dbReference type="RefSeq" id="XP_020076684.1">
    <property type="nucleotide sequence ID" value="XM_020218613.1"/>
</dbReference>
<dbReference type="GO" id="GO:0120231">
    <property type="term" value="C:DNA recombinase auxiliary factor complex"/>
    <property type="evidence" value="ECO:0007669"/>
    <property type="project" value="TreeGrafter"/>
</dbReference>
<name>A0A1E4RK13_9ASCO</name>
<evidence type="ECO:0000313" key="10">
    <source>
        <dbReference type="Proteomes" id="UP000095085"/>
    </source>
</evidence>